<keyword evidence="1" id="KW-0479">Metal-binding</keyword>
<keyword evidence="4" id="KW-0464">Manganese</keyword>
<dbReference type="PROSITE" id="PS01053">
    <property type="entry name" value="ARGINASE_1"/>
    <property type="match status" value="1"/>
</dbReference>
<dbReference type="GO" id="GO:0006547">
    <property type="term" value="P:L-histidine metabolic process"/>
    <property type="evidence" value="ECO:0007669"/>
    <property type="project" value="UniProtKB-KW"/>
</dbReference>
<dbReference type="PANTHER" id="PTHR11358:SF35">
    <property type="entry name" value="FORMIMIDOYLGLUTAMASE"/>
    <property type="match status" value="1"/>
</dbReference>
<name>A0A1G2R5M2_9BACT</name>
<evidence type="ECO:0000256" key="6">
    <source>
        <dbReference type="RuleBase" id="RU003684"/>
    </source>
</evidence>
<keyword evidence="3" id="KW-0369">Histidine metabolism</keyword>
<accession>A0A1G2R5M2</accession>
<proteinExistence type="inferred from homology"/>
<dbReference type="SUPFAM" id="SSF52768">
    <property type="entry name" value="Arginase/deacetylase"/>
    <property type="match status" value="1"/>
</dbReference>
<evidence type="ECO:0000256" key="5">
    <source>
        <dbReference type="PROSITE-ProRule" id="PRU00742"/>
    </source>
</evidence>
<keyword evidence="2 6" id="KW-0378">Hydrolase</keyword>
<evidence type="ECO:0000256" key="2">
    <source>
        <dbReference type="ARBA" id="ARBA00022801"/>
    </source>
</evidence>
<dbReference type="Pfam" id="PF00491">
    <property type="entry name" value="Arginase"/>
    <property type="match status" value="1"/>
</dbReference>
<evidence type="ECO:0008006" key="9">
    <source>
        <dbReference type="Google" id="ProtNLM"/>
    </source>
</evidence>
<dbReference type="Gene3D" id="3.40.800.10">
    <property type="entry name" value="Ureohydrolase domain"/>
    <property type="match status" value="1"/>
</dbReference>
<dbReference type="GO" id="GO:0033389">
    <property type="term" value="P:putrescine biosynthetic process from arginine, via agmatine"/>
    <property type="evidence" value="ECO:0007669"/>
    <property type="project" value="TreeGrafter"/>
</dbReference>
<dbReference type="InterPro" id="IPR023696">
    <property type="entry name" value="Ureohydrolase_dom_sf"/>
</dbReference>
<evidence type="ECO:0000256" key="1">
    <source>
        <dbReference type="ARBA" id="ARBA00022723"/>
    </source>
</evidence>
<dbReference type="InterPro" id="IPR006035">
    <property type="entry name" value="Ureohydrolase"/>
</dbReference>
<evidence type="ECO:0000256" key="3">
    <source>
        <dbReference type="ARBA" id="ARBA00022808"/>
    </source>
</evidence>
<dbReference type="EMBL" id="MHTX01000037">
    <property type="protein sequence ID" value="OHA67552.1"/>
    <property type="molecule type" value="Genomic_DNA"/>
</dbReference>
<dbReference type="PIRSF" id="PIRSF036979">
    <property type="entry name" value="Arginase"/>
    <property type="match status" value="1"/>
</dbReference>
<dbReference type="GO" id="GO:0008783">
    <property type="term" value="F:agmatinase activity"/>
    <property type="evidence" value="ECO:0007669"/>
    <property type="project" value="TreeGrafter"/>
</dbReference>
<evidence type="ECO:0000256" key="4">
    <source>
        <dbReference type="ARBA" id="ARBA00023211"/>
    </source>
</evidence>
<comment type="caution">
    <text evidence="7">The sequence shown here is derived from an EMBL/GenBank/DDBJ whole genome shotgun (WGS) entry which is preliminary data.</text>
</comment>
<dbReference type="Proteomes" id="UP000179258">
    <property type="component" value="Unassembled WGS sequence"/>
</dbReference>
<reference evidence="7 8" key="1">
    <citation type="journal article" date="2016" name="Nat. Commun.">
        <title>Thousands of microbial genomes shed light on interconnected biogeochemical processes in an aquifer system.</title>
        <authorList>
            <person name="Anantharaman K."/>
            <person name="Brown C.T."/>
            <person name="Hug L.A."/>
            <person name="Sharon I."/>
            <person name="Castelle C.J."/>
            <person name="Probst A.J."/>
            <person name="Thomas B.C."/>
            <person name="Singh A."/>
            <person name="Wilkins M.J."/>
            <person name="Karaoz U."/>
            <person name="Brodie E.L."/>
            <person name="Williams K.H."/>
            <person name="Hubbard S.S."/>
            <person name="Banfield J.F."/>
        </authorList>
    </citation>
    <scope>NUCLEOTIDE SEQUENCE [LARGE SCALE GENOMIC DNA]</scope>
</reference>
<sequence length="329" mass="35753">MIDFLLPPEIPIFEPNRDPHDLKLRNIIHPWKGDKPGGRIDVGILGIPFDLGVKRSGGRTGAARAPDAIRRQIKKYGTAYNCVYGADLSSLNIIDFGNVDVIPAGVAATHSRARNVVQTLFGLCDTLIIIGGGNDLSFATISGLRRAFGEPIGGMNVDAHLDVREVAKGNITSGTPYRLLLEREVLLGENLFEVGAQGHVNSKSHWGWAEEKGIHICPLQMVKTIGVDMLIKCFRRRMTCLIASFISVDIDAVAQAFAPGSSAPNPDGFSAAEILAISYLAGEIPNLRLFEIMEVNPEFDQDNRTSRLSVNIITDFLAGCAIRKQKTGH</sequence>
<dbReference type="AlphaFoldDB" id="A0A1G2R5M2"/>
<dbReference type="GO" id="GO:0046872">
    <property type="term" value="F:metal ion binding"/>
    <property type="evidence" value="ECO:0007669"/>
    <property type="project" value="UniProtKB-KW"/>
</dbReference>
<organism evidence="7 8">
    <name type="scientific">Candidatus Wildermuthbacteria bacterium RIFCSPHIGHO2_02_FULL_47_17</name>
    <dbReference type="NCBI Taxonomy" id="1802452"/>
    <lineage>
        <taxon>Bacteria</taxon>
        <taxon>Candidatus Wildermuthiibacteriota</taxon>
    </lineage>
</organism>
<dbReference type="InterPro" id="IPR020855">
    <property type="entry name" value="Ureohydrolase_Mn_BS"/>
</dbReference>
<protein>
    <recommendedName>
        <fullName evidence="9">Arginase</fullName>
    </recommendedName>
</protein>
<dbReference type="PROSITE" id="PS51409">
    <property type="entry name" value="ARGINASE_2"/>
    <property type="match status" value="1"/>
</dbReference>
<comment type="similarity">
    <text evidence="5 6">Belongs to the arginase family.</text>
</comment>
<dbReference type="CDD" id="cd09988">
    <property type="entry name" value="Formimidoylglutamase"/>
    <property type="match status" value="1"/>
</dbReference>
<gene>
    <name evidence="7" type="ORF">A3D59_02140</name>
</gene>
<evidence type="ECO:0000313" key="8">
    <source>
        <dbReference type="Proteomes" id="UP000179258"/>
    </source>
</evidence>
<dbReference type="PANTHER" id="PTHR11358">
    <property type="entry name" value="ARGINASE/AGMATINASE"/>
    <property type="match status" value="1"/>
</dbReference>
<evidence type="ECO:0000313" key="7">
    <source>
        <dbReference type="EMBL" id="OHA67552.1"/>
    </source>
</evidence>